<dbReference type="EMBL" id="PDEP01000013">
    <property type="protein sequence ID" value="PEN05537.1"/>
    <property type="molecule type" value="Genomic_DNA"/>
</dbReference>
<feature type="region of interest" description="Disordered" evidence="1">
    <location>
        <begin position="1"/>
        <end position="40"/>
    </location>
</feature>
<evidence type="ECO:0000313" key="3">
    <source>
        <dbReference type="EMBL" id="PEN05537.1"/>
    </source>
</evidence>
<sequence>MGLFTAGRGPRSYEYEPRRYDSSDDDDIKRRMRSGRRDRRRRPTDLLYLAGLLALSLFIYFSL</sequence>
<feature type="compositionally biased region" description="Basic residues" evidence="1">
    <location>
        <begin position="30"/>
        <end position="40"/>
    </location>
</feature>
<feature type="transmembrane region" description="Helical" evidence="2">
    <location>
        <begin position="46"/>
        <end position="62"/>
    </location>
</feature>
<evidence type="ECO:0000256" key="1">
    <source>
        <dbReference type="SAM" id="MobiDB-lite"/>
    </source>
</evidence>
<feature type="compositionally biased region" description="Basic and acidic residues" evidence="1">
    <location>
        <begin position="11"/>
        <end position="22"/>
    </location>
</feature>
<protein>
    <submittedName>
        <fullName evidence="3">Uncharacterized protein</fullName>
    </submittedName>
</protein>
<keyword evidence="2" id="KW-0472">Membrane</keyword>
<organism evidence="3 4">
    <name type="scientific">Longimonas halophila</name>
    <dbReference type="NCBI Taxonomy" id="1469170"/>
    <lineage>
        <taxon>Bacteria</taxon>
        <taxon>Pseudomonadati</taxon>
        <taxon>Rhodothermota</taxon>
        <taxon>Rhodothermia</taxon>
        <taxon>Rhodothermales</taxon>
        <taxon>Salisaetaceae</taxon>
        <taxon>Longimonas</taxon>
    </lineage>
</organism>
<comment type="caution">
    <text evidence="3">The sequence shown here is derived from an EMBL/GenBank/DDBJ whole genome shotgun (WGS) entry which is preliminary data.</text>
</comment>
<proteinExistence type="predicted"/>
<evidence type="ECO:0000256" key="2">
    <source>
        <dbReference type="SAM" id="Phobius"/>
    </source>
</evidence>
<evidence type="ECO:0000313" key="4">
    <source>
        <dbReference type="Proteomes" id="UP000221024"/>
    </source>
</evidence>
<gene>
    <name evidence="3" type="ORF">CRI93_12635</name>
</gene>
<reference evidence="3 4" key="1">
    <citation type="submission" date="2017-10" db="EMBL/GenBank/DDBJ databases">
        <title>Draft genome of Longimonas halophila.</title>
        <authorList>
            <person name="Goh K.M."/>
            <person name="Shamsir M.S."/>
            <person name="Lim S.W."/>
        </authorList>
    </citation>
    <scope>NUCLEOTIDE SEQUENCE [LARGE SCALE GENOMIC DNA]</scope>
    <source>
        <strain evidence="3 4">KCTC 42399</strain>
    </source>
</reference>
<dbReference type="Proteomes" id="UP000221024">
    <property type="component" value="Unassembled WGS sequence"/>
</dbReference>
<dbReference type="AlphaFoldDB" id="A0A2H3NJ05"/>
<keyword evidence="2" id="KW-0812">Transmembrane</keyword>
<accession>A0A2H3NJ05</accession>
<keyword evidence="4" id="KW-1185">Reference proteome</keyword>
<dbReference type="RefSeq" id="WP_098062999.1">
    <property type="nucleotide sequence ID" value="NZ_PDEP01000013.1"/>
</dbReference>
<name>A0A2H3NJ05_9BACT</name>
<keyword evidence="2" id="KW-1133">Transmembrane helix</keyword>